<accession>A0A485LHM0</accession>
<reference evidence="1" key="2">
    <citation type="submission" date="2019-06" db="EMBL/GenBank/DDBJ databases">
        <title>Genomics analysis of Aphanomyces spp. identifies a new class of oomycete effector associated with host adaptation.</title>
        <authorList>
            <person name="Gaulin E."/>
        </authorList>
    </citation>
    <scope>NUCLEOTIDE SEQUENCE</scope>
    <source>
        <strain evidence="1">CBS 578.67</strain>
    </source>
</reference>
<dbReference type="OrthoDB" id="105783at2759"/>
<evidence type="ECO:0000313" key="2">
    <source>
        <dbReference type="EMBL" id="VFT97878.1"/>
    </source>
</evidence>
<name>A0A485LHM0_9STRA</name>
<dbReference type="AlphaFoldDB" id="A0A485LHM0"/>
<evidence type="ECO:0000313" key="1">
    <source>
        <dbReference type="EMBL" id="KAF0687022.1"/>
    </source>
</evidence>
<evidence type="ECO:0000313" key="3">
    <source>
        <dbReference type="Proteomes" id="UP000332933"/>
    </source>
</evidence>
<proteinExistence type="predicted"/>
<dbReference type="Proteomes" id="UP000332933">
    <property type="component" value="Unassembled WGS sequence"/>
</dbReference>
<dbReference type="EMBL" id="VJMH01006961">
    <property type="protein sequence ID" value="KAF0687022.1"/>
    <property type="molecule type" value="Genomic_DNA"/>
</dbReference>
<protein>
    <submittedName>
        <fullName evidence="2">Aste57867_21205 protein</fullName>
    </submittedName>
</protein>
<reference evidence="2 3" key="1">
    <citation type="submission" date="2019-03" db="EMBL/GenBank/DDBJ databases">
        <authorList>
            <person name="Gaulin E."/>
            <person name="Dumas B."/>
        </authorList>
    </citation>
    <scope>NUCLEOTIDE SEQUENCE [LARGE SCALE GENOMIC DNA]</scope>
    <source>
        <strain evidence="2">CBS 568.67</strain>
    </source>
</reference>
<dbReference type="EMBL" id="CAADRA010006987">
    <property type="protein sequence ID" value="VFT97878.1"/>
    <property type="molecule type" value="Genomic_DNA"/>
</dbReference>
<keyword evidence="3" id="KW-1185">Reference proteome</keyword>
<gene>
    <name evidence="2" type="primary">Aste57867_21205</name>
    <name evidence="1" type="ORF">As57867_021137</name>
    <name evidence="2" type="ORF">ASTE57867_21205</name>
</gene>
<organism evidence="2 3">
    <name type="scientific">Aphanomyces stellatus</name>
    <dbReference type="NCBI Taxonomy" id="120398"/>
    <lineage>
        <taxon>Eukaryota</taxon>
        <taxon>Sar</taxon>
        <taxon>Stramenopiles</taxon>
        <taxon>Oomycota</taxon>
        <taxon>Saprolegniomycetes</taxon>
        <taxon>Saprolegniales</taxon>
        <taxon>Verrucalvaceae</taxon>
        <taxon>Aphanomyces</taxon>
    </lineage>
</organism>
<sequence>MTRTTAALTRAFARLQTPSARANMQRASMSSTSWYHDEISSAVSPEVTPVTVDELKKLMAVPRGRQLVASEIDLQGRVRKDTHMSLAEQKEQNRVWMRLQRVLAQVDSKGSSPAATTDAYAAAFHALSRANMPYESMETLLGHMQGQGIPVSTTIYVAMLRRARGNAIVQVLRKSKANRAAAALLDGAVHDLLPTEVQSLHYHAYDAFIATIHAKYMESTSTPFSLETYQPLFAAIVRALPPLDPKLMERTIPSERLDKLAVASIRAPAACGLADVVLDRLDSLRDEYAGRGAVVPPVVFATALECFSSLVHGLSHVPRVTLETLCETVPVLASPRVQAMRRIERAMQTPFSAAMRAVDGMTETSTSDEAGEALYAKLNLASHYLKFMEKRVRGARAAQARAVAAHDAMGAADAVVADVYDMYLAAHGDDALPLRVALLNQYFVTASRLDRRIERNASFQDELVFRIFRVLDDVAANMTDDAQETQVLACLHHAFRALVVLLRVSEATMVLDMKETLFPHVPRSVDEYDHLITTLCTSRHTRMDKLLQVLQRMHNGGLAPSPRTIHSIVTFRMQQLTRSRKSNSRRKLVAPKMHRRMARKFADWDVPATSHLEHHPLQFCLAKDSDVHVSDVVDFLIDWHNMTGVVPYGRTIVSVCDFCKVDGHAPKPDLHELRRLVLWAQTLPLEPATQVYLDTLALE</sequence>